<evidence type="ECO:0000259" key="2">
    <source>
        <dbReference type="Pfam" id="PF12695"/>
    </source>
</evidence>
<keyword evidence="1" id="KW-1133">Transmembrane helix</keyword>
<dbReference type="STRING" id="582692.SAMN05720606_102223"/>
<dbReference type="GO" id="GO:0016787">
    <property type="term" value="F:hydrolase activity"/>
    <property type="evidence" value="ECO:0007669"/>
    <property type="project" value="UniProtKB-KW"/>
</dbReference>
<dbReference type="InterPro" id="IPR029059">
    <property type="entry name" value="AB_hydrolase_5"/>
</dbReference>
<keyword evidence="4" id="KW-1185">Reference proteome</keyword>
<keyword evidence="1" id="KW-0812">Transmembrane</keyword>
<proteinExistence type="predicted"/>
<reference evidence="4" key="1">
    <citation type="submission" date="2016-10" db="EMBL/GenBank/DDBJ databases">
        <authorList>
            <person name="Varghese N."/>
            <person name="Submissions S."/>
        </authorList>
    </citation>
    <scope>NUCLEOTIDE SEQUENCE [LARGE SCALE GENOMIC DNA]</scope>
    <source>
        <strain evidence="4">BL9</strain>
    </source>
</reference>
<name>A0A1G5CVZ7_9BACL</name>
<accession>A0A1G5CVZ7</accession>
<dbReference type="SUPFAM" id="SSF53474">
    <property type="entry name" value="alpha/beta-Hydrolases"/>
    <property type="match status" value="1"/>
</dbReference>
<organism evidence="3 4">
    <name type="scientific">Paenibacillus polysaccharolyticus</name>
    <dbReference type="NCBI Taxonomy" id="582692"/>
    <lineage>
        <taxon>Bacteria</taxon>
        <taxon>Bacillati</taxon>
        <taxon>Bacillota</taxon>
        <taxon>Bacilli</taxon>
        <taxon>Bacillales</taxon>
        <taxon>Paenibacillaceae</taxon>
        <taxon>Paenibacillus</taxon>
    </lineage>
</organism>
<evidence type="ECO:0000256" key="1">
    <source>
        <dbReference type="SAM" id="Phobius"/>
    </source>
</evidence>
<keyword evidence="1" id="KW-0472">Membrane</keyword>
<keyword evidence="3" id="KW-0378">Hydrolase</keyword>
<evidence type="ECO:0000313" key="4">
    <source>
        <dbReference type="Proteomes" id="UP000198538"/>
    </source>
</evidence>
<gene>
    <name evidence="3" type="ORF">SAMN05720606_102223</name>
</gene>
<dbReference type="Pfam" id="PF12695">
    <property type="entry name" value="Abhydrolase_5"/>
    <property type="match status" value="1"/>
</dbReference>
<dbReference type="Gene3D" id="3.40.50.1820">
    <property type="entry name" value="alpha/beta hydrolase"/>
    <property type="match status" value="1"/>
</dbReference>
<dbReference type="InterPro" id="IPR029058">
    <property type="entry name" value="AB_hydrolase_fold"/>
</dbReference>
<dbReference type="EMBL" id="FMVM01000002">
    <property type="protein sequence ID" value="SCY06380.1"/>
    <property type="molecule type" value="Genomic_DNA"/>
</dbReference>
<feature type="transmembrane region" description="Helical" evidence="1">
    <location>
        <begin position="14"/>
        <end position="34"/>
    </location>
</feature>
<dbReference type="AlphaFoldDB" id="A0A1G5CVZ7"/>
<sequence length="257" mass="27991">MAKTTVRKSRWKKIAIWISVIIIALVAGVFAYLASVTYSPSEQAEVAMKSDDRVVVSEVKNGYQFEPKGQDITQPNVVFYPGGLVEPASYATMARALAEQGHRVYITKMPLNLAMFGENRADTFLAEHAGESFVIGGHSLGGVFASRYAAAHTAQIKGVFYLASYADDGGRLDGTNLSALQITGSNDGVLNWESWEKAKSNLPNDTTYVSIEGGNHGQFGSYGMQKGDNAPKITEQEQLKQVVQALEEWMKSNSIKP</sequence>
<feature type="domain" description="Alpha/beta hydrolase fold-5" evidence="2">
    <location>
        <begin position="77"/>
        <end position="239"/>
    </location>
</feature>
<protein>
    <submittedName>
        <fullName evidence="3">Alpha/beta hydrolase family protein</fullName>
    </submittedName>
</protein>
<evidence type="ECO:0000313" key="3">
    <source>
        <dbReference type="EMBL" id="SCY06380.1"/>
    </source>
</evidence>
<dbReference type="Proteomes" id="UP000198538">
    <property type="component" value="Unassembled WGS sequence"/>
</dbReference>
<dbReference type="RefSeq" id="WP_090916091.1">
    <property type="nucleotide sequence ID" value="NZ_FMVM01000002.1"/>
</dbReference>